<gene>
    <name evidence="1" type="ORF">DXB65_04815</name>
</gene>
<organism evidence="1 2">
    <name type="scientific">Bacteroides oleiciplenus</name>
    <dbReference type="NCBI Taxonomy" id="626931"/>
    <lineage>
        <taxon>Bacteria</taxon>
        <taxon>Pseudomonadati</taxon>
        <taxon>Bacteroidota</taxon>
        <taxon>Bacteroidia</taxon>
        <taxon>Bacteroidales</taxon>
        <taxon>Bacteroidaceae</taxon>
        <taxon>Bacteroides</taxon>
    </lineage>
</organism>
<proteinExistence type="predicted"/>
<accession>A0A3E5BKN4</accession>
<dbReference type="RefSeq" id="WP_117723512.1">
    <property type="nucleotide sequence ID" value="NZ_QSUL01000003.1"/>
</dbReference>
<evidence type="ECO:0008006" key="3">
    <source>
        <dbReference type="Google" id="ProtNLM"/>
    </source>
</evidence>
<evidence type="ECO:0000313" key="1">
    <source>
        <dbReference type="EMBL" id="RGN38170.1"/>
    </source>
</evidence>
<reference evidence="1 2" key="1">
    <citation type="submission" date="2018-08" db="EMBL/GenBank/DDBJ databases">
        <title>A genome reference for cultivated species of the human gut microbiota.</title>
        <authorList>
            <person name="Zou Y."/>
            <person name="Xue W."/>
            <person name="Luo G."/>
        </authorList>
    </citation>
    <scope>NUCLEOTIDE SEQUENCE [LARGE SCALE GENOMIC DNA]</scope>
    <source>
        <strain evidence="1 2">OM05-15BH</strain>
    </source>
</reference>
<protein>
    <recommendedName>
        <fullName evidence="3">Lipoprotein</fullName>
    </recommendedName>
</protein>
<dbReference type="AlphaFoldDB" id="A0A3E5BKN4"/>
<dbReference type="EMBL" id="QSUL01000003">
    <property type="protein sequence ID" value="RGN38170.1"/>
    <property type="molecule type" value="Genomic_DNA"/>
</dbReference>
<name>A0A3E5BKN4_9BACE</name>
<sequence length="232" mass="26140">MKLKVLLIMGVIGGLCACSERKGYFSPNEIPRLTSECEVLSKKEIERISNSDTPPDSDIFVRDTLPDGTIKGYCTLFPKAEILRTYDRLAQYPYFIIYKDFDRLTGKLLSKEIEAPGSITIGMSFHFYETGRVKEIKQEEKGYKLNVNQLLKLLSDRGIFIPKTDDNYVHPDTTCIGILGGIYRIKINGSLCYSVFYHLPKDIGSVYGKTLEIDGADGTILGEKDESYNSCE</sequence>
<dbReference type="PROSITE" id="PS51257">
    <property type="entry name" value="PROKAR_LIPOPROTEIN"/>
    <property type="match status" value="1"/>
</dbReference>
<dbReference type="Proteomes" id="UP000260983">
    <property type="component" value="Unassembled WGS sequence"/>
</dbReference>
<evidence type="ECO:0000313" key="2">
    <source>
        <dbReference type="Proteomes" id="UP000260983"/>
    </source>
</evidence>
<comment type="caution">
    <text evidence="1">The sequence shown here is derived from an EMBL/GenBank/DDBJ whole genome shotgun (WGS) entry which is preliminary data.</text>
</comment>